<gene>
    <name evidence="2" type="ORF">PGT21_008976</name>
</gene>
<feature type="compositionally biased region" description="Basic and acidic residues" evidence="1">
    <location>
        <begin position="38"/>
        <end position="47"/>
    </location>
</feature>
<dbReference type="AlphaFoldDB" id="A0A5B0QMN9"/>
<comment type="caution">
    <text evidence="2">The sequence shown here is derived from an EMBL/GenBank/DDBJ whole genome shotgun (WGS) entry which is preliminary data.</text>
</comment>
<sequence>MMAELQSVLEGGENHKRPLEDLYALQQPHSSIYQNNKATEKRPRKENEYVAGSWTPDSVSADVSDSNPMVISQVHGFQGTSILNLKAQNHHQERPENIILPITPSHDSPLAIPKGIQGTFTILPGPSHLFESITQSKNLGPKNNEVSISRPLDYYGVYLQHSSKLPEDSTSSDPQNSTPIPNHTNIILGSKDTQSPWKTENSKFLLGDASGINLSSSLHPRSMKISSPLKFLSKKMASWYEKNYRTRHNQQYFFSYYGPEFFDEKDK</sequence>
<evidence type="ECO:0000313" key="2">
    <source>
        <dbReference type="EMBL" id="KAA1114441.1"/>
    </source>
</evidence>
<feature type="region of interest" description="Disordered" evidence="1">
    <location>
        <begin position="23"/>
        <end position="47"/>
    </location>
</feature>
<feature type="compositionally biased region" description="Polar residues" evidence="1">
    <location>
        <begin position="27"/>
        <end position="37"/>
    </location>
</feature>
<dbReference type="Proteomes" id="UP000324748">
    <property type="component" value="Unassembled WGS sequence"/>
</dbReference>
<protein>
    <submittedName>
        <fullName evidence="2">Uncharacterized protein</fullName>
    </submittedName>
</protein>
<reference evidence="2 3" key="1">
    <citation type="submission" date="2019-05" db="EMBL/GenBank/DDBJ databases">
        <title>Emergence of the Ug99 lineage of the wheat stem rust pathogen through somatic hybridization.</title>
        <authorList>
            <person name="Li F."/>
            <person name="Upadhyaya N.M."/>
            <person name="Sperschneider J."/>
            <person name="Matny O."/>
            <person name="Nguyen-Phuc H."/>
            <person name="Mago R."/>
            <person name="Raley C."/>
            <person name="Miller M.E."/>
            <person name="Silverstein K.A.T."/>
            <person name="Henningsen E."/>
            <person name="Hirsch C.D."/>
            <person name="Visser B."/>
            <person name="Pretorius Z.A."/>
            <person name="Steffenson B.J."/>
            <person name="Schwessinger B."/>
            <person name="Dodds P.N."/>
            <person name="Figueroa M."/>
        </authorList>
    </citation>
    <scope>NUCLEOTIDE SEQUENCE [LARGE SCALE GENOMIC DNA]</scope>
    <source>
        <strain evidence="2">21-0</strain>
    </source>
</reference>
<evidence type="ECO:0000256" key="1">
    <source>
        <dbReference type="SAM" id="MobiDB-lite"/>
    </source>
</evidence>
<dbReference type="EMBL" id="VSWC01000014">
    <property type="protein sequence ID" value="KAA1114441.1"/>
    <property type="molecule type" value="Genomic_DNA"/>
</dbReference>
<organism evidence="2 3">
    <name type="scientific">Puccinia graminis f. sp. tritici</name>
    <dbReference type="NCBI Taxonomy" id="56615"/>
    <lineage>
        <taxon>Eukaryota</taxon>
        <taxon>Fungi</taxon>
        <taxon>Dikarya</taxon>
        <taxon>Basidiomycota</taxon>
        <taxon>Pucciniomycotina</taxon>
        <taxon>Pucciniomycetes</taxon>
        <taxon>Pucciniales</taxon>
        <taxon>Pucciniaceae</taxon>
        <taxon>Puccinia</taxon>
    </lineage>
</organism>
<feature type="region of interest" description="Disordered" evidence="1">
    <location>
        <begin position="164"/>
        <end position="196"/>
    </location>
</feature>
<keyword evidence="3" id="KW-1185">Reference proteome</keyword>
<proteinExistence type="predicted"/>
<name>A0A5B0QMN9_PUCGR</name>
<accession>A0A5B0QMN9</accession>
<evidence type="ECO:0000313" key="3">
    <source>
        <dbReference type="Proteomes" id="UP000324748"/>
    </source>
</evidence>